<dbReference type="InterPro" id="IPR010994">
    <property type="entry name" value="RuvA_2-like"/>
</dbReference>
<sequence length="124" mass="12956">MKKLGITSLSLALALGLSTLPVMLHAAPNGEVATASAVPAKKAEKAPLTPEAKAGVTSPLEKVNINTADAQTLSDGLNGVGLKKAEAIIRYREESGQFTAVEQLQEVPGIGPSLIERNRDRMVL</sequence>
<feature type="chain" id="PRO_5014730137" evidence="1">
    <location>
        <begin position="27"/>
        <end position="124"/>
    </location>
</feature>
<dbReference type="InterPro" id="IPR004509">
    <property type="entry name" value="Competence_ComEA_HhH"/>
</dbReference>
<comment type="caution">
    <text evidence="2">The sequence shown here is derived from an EMBL/GenBank/DDBJ whole genome shotgun (WGS) entry which is preliminary data.</text>
</comment>
<keyword evidence="3" id="KW-1185">Reference proteome</keyword>
<gene>
    <name evidence="2" type="ORF">CYR55_08045</name>
</gene>
<dbReference type="Proteomes" id="UP000234240">
    <property type="component" value="Unassembled WGS sequence"/>
</dbReference>
<dbReference type="AlphaFoldDB" id="A0A2N5E9X9"/>
<dbReference type="PANTHER" id="PTHR21180">
    <property type="entry name" value="ENDONUCLEASE/EXONUCLEASE/PHOSPHATASE FAMILY DOMAIN-CONTAINING PROTEIN 1"/>
    <property type="match status" value="1"/>
</dbReference>
<dbReference type="PANTHER" id="PTHR21180:SF32">
    <property type="entry name" value="ENDONUCLEASE_EXONUCLEASE_PHOSPHATASE FAMILY DOMAIN-CONTAINING PROTEIN 1"/>
    <property type="match status" value="1"/>
</dbReference>
<feature type="signal peptide" evidence="1">
    <location>
        <begin position="1"/>
        <end position="26"/>
    </location>
</feature>
<evidence type="ECO:0000256" key="1">
    <source>
        <dbReference type="SAM" id="SignalP"/>
    </source>
</evidence>
<name>A0A2N5E9X9_9GAMM</name>
<proteinExistence type="predicted"/>
<dbReference type="RefSeq" id="WP_101815639.1">
    <property type="nucleotide sequence ID" value="NZ_PJZF01000005.1"/>
</dbReference>
<reference evidence="2 3" key="1">
    <citation type="submission" date="2017-12" db="EMBL/GenBank/DDBJ databases">
        <title>Characterization of six clinical isolates of Enterochimera gen. nov., a novel genus of the Yersiniaciae family and the three species Enterochimera arupensis sp. nov., Enterochimera coloradensis sp. nov, and Enterochimera californica sp. nov.</title>
        <authorList>
            <person name="Rossi A."/>
            <person name="Fisher M."/>
        </authorList>
    </citation>
    <scope>NUCLEOTIDE SEQUENCE [LARGE SCALE GENOMIC DNA]</scope>
    <source>
        <strain evidence="3">2015-Iso6</strain>
    </source>
</reference>
<dbReference type="NCBIfam" id="TIGR00426">
    <property type="entry name" value="competence protein ComEA helix-hairpin-helix repeat region"/>
    <property type="match status" value="1"/>
</dbReference>
<dbReference type="InterPro" id="IPR051675">
    <property type="entry name" value="Endo/Exo/Phosphatase_dom_1"/>
</dbReference>
<evidence type="ECO:0000313" key="2">
    <source>
        <dbReference type="EMBL" id="PLR38692.1"/>
    </source>
</evidence>
<dbReference type="Gene3D" id="1.10.150.280">
    <property type="entry name" value="AF1531-like domain"/>
    <property type="match status" value="1"/>
</dbReference>
<dbReference type="Pfam" id="PF12836">
    <property type="entry name" value="HHH_3"/>
    <property type="match status" value="1"/>
</dbReference>
<dbReference type="GO" id="GO:0015627">
    <property type="term" value="C:type II protein secretion system complex"/>
    <property type="evidence" value="ECO:0007669"/>
    <property type="project" value="TreeGrafter"/>
</dbReference>
<evidence type="ECO:0000313" key="3">
    <source>
        <dbReference type="Proteomes" id="UP000234240"/>
    </source>
</evidence>
<accession>A0A2N5E9X9</accession>
<protein>
    <submittedName>
        <fullName evidence="2">Competence protein ComEA</fullName>
    </submittedName>
</protein>
<dbReference type="OrthoDB" id="7510573at2"/>
<organism evidence="2 3">
    <name type="scientific">Chimaeribacter californicus</name>
    <dbReference type="NCBI Taxonomy" id="2060067"/>
    <lineage>
        <taxon>Bacteria</taxon>
        <taxon>Pseudomonadati</taxon>
        <taxon>Pseudomonadota</taxon>
        <taxon>Gammaproteobacteria</taxon>
        <taxon>Enterobacterales</taxon>
        <taxon>Yersiniaceae</taxon>
        <taxon>Chimaeribacter</taxon>
    </lineage>
</organism>
<dbReference type="GO" id="GO:0015628">
    <property type="term" value="P:protein secretion by the type II secretion system"/>
    <property type="evidence" value="ECO:0007669"/>
    <property type="project" value="TreeGrafter"/>
</dbReference>
<dbReference type="SUPFAM" id="SSF47781">
    <property type="entry name" value="RuvA domain 2-like"/>
    <property type="match status" value="1"/>
</dbReference>
<dbReference type="EMBL" id="PJZF01000005">
    <property type="protein sequence ID" value="PLR38692.1"/>
    <property type="molecule type" value="Genomic_DNA"/>
</dbReference>
<keyword evidence="1" id="KW-0732">Signal</keyword>